<dbReference type="Gramene" id="AET2Gv20005500.7">
    <property type="protein sequence ID" value="AET2Gv20005500.7"/>
    <property type="gene ID" value="AET2Gv20005500"/>
</dbReference>
<dbReference type="Gramene" id="AET2Gv20005500.6">
    <property type="protein sequence ID" value="AET2Gv20005500.6"/>
    <property type="gene ID" value="AET2Gv20005500"/>
</dbReference>
<dbReference type="Gramene" id="AET2Gv20005500.4">
    <property type="protein sequence ID" value="AET2Gv20005500.4"/>
    <property type="gene ID" value="AET2Gv20005500"/>
</dbReference>
<name>A0A453A6K5_AEGTS</name>
<reference evidence="2" key="1">
    <citation type="journal article" date="2014" name="Science">
        <title>Ancient hybridizations among the ancestral genomes of bread wheat.</title>
        <authorList>
            <consortium name="International Wheat Genome Sequencing Consortium,"/>
            <person name="Marcussen T."/>
            <person name="Sandve S.R."/>
            <person name="Heier L."/>
            <person name="Spannagl M."/>
            <person name="Pfeifer M."/>
            <person name="Jakobsen K.S."/>
            <person name="Wulff B.B."/>
            <person name="Steuernagel B."/>
            <person name="Mayer K.F."/>
            <person name="Olsen O.A."/>
        </authorList>
    </citation>
    <scope>NUCLEOTIDE SEQUENCE [LARGE SCALE GENOMIC DNA]</scope>
    <source>
        <strain evidence="2">cv. AL8/78</strain>
    </source>
</reference>
<dbReference type="EnsemblPlants" id="AET2Gv20005500.5">
    <property type="protein sequence ID" value="AET2Gv20005500.5"/>
    <property type="gene ID" value="AET2Gv20005500"/>
</dbReference>
<dbReference type="InterPro" id="IPR011009">
    <property type="entry name" value="Kinase-like_dom_sf"/>
</dbReference>
<dbReference type="EnsemblPlants" id="AET2Gv20005500.4">
    <property type="protein sequence ID" value="AET2Gv20005500.4"/>
    <property type="gene ID" value="AET2Gv20005500"/>
</dbReference>
<organism evidence="1 2">
    <name type="scientific">Aegilops tauschii subsp. strangulata</name>
    <name type="common">Goatgrass</name>
    <dbReference type="NCBI Taxonomy" id="200361"/>
    <lineage>
        <taxon>Eukaryota</taxon>
        <taxon>Viridiplantae</taxon>
        <taxon>Streptophyta</taxon>
        <taxon>Embryophyta</taxon>
        <taxon>Tracheophyta</taxon>
        <taxon>Spermatophyta</taxon>
        <taxon>Magnoliopsida</taxon>
        <taxon>Liliopsida</taxon>
        <taxon>Poales</taxon>
        <taxon>Poaceae</taxon>
        <taxon>BOP clade</taxon>
        <taxon>Pooideae</taxon>
        <taxon>Triticodae</taxon>
        <taxon>Triticeae</taxon>
        <taxon>Triticinae</taxon>
        <taxon>Aegilops</taxon>
    </lineage>
</organism>
<evidence type="ECO:0000313" key="1">
    <source>
        <dbReference type="EnsemblPlants" id="AET2Gv20005500.6"/>
    </source>
</evidence>
<dbReference type="Gene3D" id="3.30.200.20">
    <property type="entry name" value="Phosphorylase Kinase, domain 1"/>
    <property type="match status" value="1"/>
</dbReference>
<evidence type="ECO:0008006" key="3">
    <source>
        <dbReference type="Google" id="ProtNLM"/>
    </source>
</evidence>
<keyword evidence="2" id="KW-1185">Reference proteome</keyword>
<dbReference type="Gramene" id="AET2Gv20005500.5">
    <property type="protein sequence ID" value="AET2Gv20005500.5"/>
    <property type="gene ID" value="AET2Gv20005500"/>
</dbReference>
<accession>A0A453A6K5</accession>
<reference evidence="1" key="5">
    <citation type="journal article" date="2021" name="G3 (Bethesda)">
        <title>Aegilops tauschii genome assembly Aet v5.0 features greater sequence contiguity and improved annotation.</title>
        <authorList>
            <person name="Wang L."/>
            <person name="Zhu T."/>
            <person name="Rodriguez J.C."/>
            <person name="Deal K.R."/>
            <person name="Dubcovsky J."/>
            <person name="McGuire P.E."/>
            <person name="Lux T."/>
            <person name="Spannagl M."/>
            <person name="Mayer K.F.X."/>
            <person name="Baldrich P."/>
            <person name="Meyers B.C."/>
            <person name="Huo N."/>
            <person name="Gu Y.Q."/>
            <person name="Zhou H."/>
            <person name="Devos K.M."/>
            <person name="Bennetzen J.L."/>
            <person name="Unver T."/>
            <person name="Budak H."/>
            <person name="Gulick P.J."/>
            <person name="Galiba G."/>
            <person name="Kalapos B."/>
            <person name="Nelson D.R."/>
            <person name="Li P."/>
            <person name="You F.M."/>
            <person name="Luo M.C."/>
            <person name="Dvorak J."/>
        </authorList>
    </citation>
    <scope>NUCLEOTIDE SEQUENCE [LARGE SCALE GENOMIC DNA]</scope>
    <source>
        <strain evidence="1">cv. AL8/78</strain>
    </source>
</reference>
<proteinExistence type="predicted"/>
<reference evidence="2" key="2">
    <citation type="journal article" date="2017" name="Nat. Plants">
        <title>The Aegilops tauschii genome reveals multiple impacts of transposons.</title>
        <authorList>
            <person name="Zhao G."/>
            <person name="Zou C."/>
            <person name="Li K."/>
            <person name="Wang K."/>
            <person name="Li T."/>
            <person name="Gao L."/>
            <person name="Zhang X."/>
            <person name="Wang H."/>
            <person name="Yang Z."/>
            <person name="Liu X."/>
            <person name="Jiang W."/>
            <person name="Mao L."/>
            <person name="Kong X."/>
            <person name="Jiao Y."/>
            <person name="Jia J."/>
        </authorList>
    </citation>
    <scope>NUCLEOTIDE SEQUENCE [LARGE SCALE GENOMIC DNA]</scope>
    <source>
        <strain evidence="2">cv. AL8/78</strain>
    </source>
</reference>
<reference evidence="1" key="4">
    <citation type="submission" date="2019-03" db="UniProtKB">
        <authorList>
            <consortium name="EnsemblPlants"/>
        </authorList>
    </citation>
    <scope>IDENTIFICATION</scope>
</reference>
<evidence type="ECO:0000313" key="2">
    <source>
        <dbReference type="Proteomes" id="UP000015105"/>
    </source>
</evidence>
<dbReference type="PANTHER" id="PTHR45707:SF77">
    <property type="entry name" value="PROTEIN KINASE DOMAIN-CONTAINING PROTEIN"/>
    <property type="match status" value="1"/>
</dbReference>
<dbReference type="AlphaFoldDB" id="A0A453A6K5"/>
<protein>
    <recommendedName>
        <fullName evidence="3">Protein kinase domain-containing protein</fullName>
    </recommendedName>
</protein>
<reference evidence="1" key="3">
    <citation type="journal article" date="2017" name="Nature">
        <title>Genome sequence of the progenitor of the wheat D genome Aegilops tauschii.</title>
        <authorList>
            <person name="Luo M.C."/>
            <person name="Gu Y.Q."/>
            <person name="Puiu D."/>
            <person name="Wang H."/>
            <person name="Twardziok S.O."/>
            <person name="Deal K.R."/>
            <person name="Huo N."/>
            <person name="Zhu T."/>
            <person name="Wang L."/>
            <person name="Wang Y."/>
            <person name="McGuire P.E."/>
            <person name="Liu S."/>
            <person name="Long H."/>
            <person name="Ramasamy R.K."/>
            <person name="Rodriguez J.C."/>
            <person name="Van S.L."/>
            <person name="Yuan L."/>
            <person name="Wang Z."/>
            <person name="Xia Z."/>
            <person name="Xiao L."/>
            <person name="Anderson O.D."/>
            <person name="Ouyang S."/>
            <person name="Liang Y."/>
            <person name="Zimin A.V."/>
            <person name="Pertea G."/>
            <person name="Qi P."/>
            <person name="Bennetzen J.L."/>
            <person name="Dai X."/>
            <person name="Dawson M.W."/>
            <person name="Muller H.G."/>
            <person name="Kugler K."/>
            <person name="Rivarola-Duarte L."/>
            <person name="Spannagl M."/>
            <person name="Mayer K.F.X."/>
            <person name="Lu F.H."/>
            <person name="Bevan M.W."/>
            <person name="Leroy P."/>
            <person name="Li P."/>
            <person name="You F.M."/>
            <person name="Sun Q."/>
            <person name="Liu Z."/>
            <person name="Lyons E."/>
            <person name="Wicker T."/>
            <person name="Salzberg S.L."/>
            <person name="Devos K.M."/>
            <person name="Dvorak J."/>
        </authorList>
    </citation>
    <scope>NUCLEOTIDE SEQUENCE [LARGE SCALE GENOMIC DNA]</scope>
    <source>
        <strain evidence="1">cv. AL8/78</strain>
    </source>
</reference>
<sequence length="64" mass="6903">MDCLSSTAKSDLERMLFDETEHPKALPLSLLAEITNGFSDKQIIGQGGFAVVYQVCHSSQLSGS</sequence>
<dbReference type="SUPFAM" id="SSF56112">
    <property type="entry name" value="Protein kinase-like (PK-like)"/>
    <property type="match status" value="1"/>
</dbReference>
<dbReference type="PANTHER" id="PTHR45707">
    <property type="entry name" value="C2 CALCIUM/LIPID-BINDING PLANT PHOSPHORIBOSYLTRANSFERASE FAMILY PROTEIN"/>
    <property type="match status" value="1"/>
</dbReference>
<dbReference type="EnsemblPlants" id="AET2Gv20005500.6">
    <property type="protein sequence ID" value="AET2Gv20005500.6"/>
    <property type="gene ID" value="AET2Gv20005500"/>
</dbReference>
<dbReference type="Proteomes" id="UP000015105">
    <property type="component" value="Chromosome 2D"/>
</dbReference>
<dbReference type="EnsemblPlants" id="AET2Gv20005500.7">
    <property type="protein sequence ID" value="AET2Gv20005500.7"/>
    <property type="gene ID" value="AET2Gv20005500"/>
</dbReference>